<dbReference type="Proteomes" id="UP001431783">
    <property type="component" value="Unassembled WGS sequence"/>
</dbReference>
<reference evidence="2 3" key="1">
    <citation type="submission" date="2023-03" db="EMBL/GenBank/DDBJ databases">
        <title>Genome insight into feeding habits of ladybird beetles.</title>
        <authorList>
            <person name="Li H.-S."/>
            <person name="Huang Y.-H."/>
            <person name="Pang H."/>
        </authorList>
    </citation>
    <scope>NUCLEOTIDE SEQUENCE [LARGE SCALE GENOMIC DNA]</scope>
    <source>
        <strain evidence="2">SYSU_2023b</strain>
        <tissue evidence="2">Whole body</tissue>
    </source>
</reference>
<dbReference type="Gene3D" id="3.30.40.10">
    <property type="entry name" value="Zinc/RING finger domain, C3HC4 (zinc finger)"/>
    <property type="match status" value="1"/>
</dbReference>
<evidence type="ECO:0000313" key="3">
    <source>
        <dbReference type="Proteomes" id="UP001431783"/>
    </source>
</evidence>
<dbReference type="SUPFAM" id="SSF57903">
    <property type="entry name" value="FYVE/PHD zinc finger"/>
    <property type="match status" value="1"/>
</dbReference>
<protein>
    <submittedName>
        <fullName evidence="2">Uncharacterized protein</fullName>
    </submittedName>
</protein>
<accession>A0AAW1U7T1</accession>
<feature type="coiled-coil region" evidence="1">
    <location>
        <begin position="63"/>
        <end position="94"/>
    </location>
</feature>
<organism evidence="2 3">
    <name type="scientific">Henosepilachna vigintioctopunctata</name>
    <dbReference type="NCBI Taxonomy" id="420089"/>
    <lineage>
        <taxon>Eukaryota</taxon>
        <taxon>Metazoa</taxon>
        <taxon>Ecdysozoa</taxon>
        <taxon>Arthropoda</taxon>
        <taxon>Hexapoda</taxon>
        <taxon>Insecta</taxon>
        <taxon>Pterygota</taxon>
        <taxon>Neoptera</taxon>
        <taxon>Endopterygota</taxon>
        <taxon>Coleoptera</taxon>
        <taxon>Polyphaga</taxon>
        <taxon>Cucujiformia</taxon>
        <taxon>Coccinelloidea</taxon>
        <taxon>Coccinellidae</taxon>
        <taxon>Epilachninae</taxon>
        <taxon>Epilachnini</taxon>
        <taxon>Henosepilachna</taxon>
    </lineage>
</organism>
<proteinExistence type="predicted"/>
<sequence>MPTTCVNCSKAVGDQQSNIQCDACKGSIHLTCTDLRAEDRVTRHKVRGIKIICNPCSSNIEIFANLKSMLDKYNEDLQQKINKIDGKVDEMAGRIVGLEDKLSVAGQYSTAQDTDKIANEAVDRMNRAKNIFVRGIPEHTGDIQQKKDHDKHILTEILQTVECNSVPITFFRVGSVANRYPRMIKVVMSSEYEARQILRNKSKLLERGNTRKVTIIDDKTPVQVEYLRAVRSELEVRKGNGEQNLTIKYIRGVPKIVNFRN</sequence>
<keyword evidence="3" id="KW-1185">Reference proteome</keyword>
<dbReference type="CDD" id="cd15489">
    <property type="entry name" value="PHD_SF"/>
    <property type="match status" value="1"/>
</dbReference>
<dbReference type="InterPro" id="IPR011011">
    <property type="entry name" value="Znf_FYVE_PHD"/>
</dbReference>
<evidence type="ECO:0000256" key="1">
    <source>
        <dbReference type="SAM" id="Coils"/>
    </source>
</evidence>
<dbReference type="EMBL" id="JARQZJ010000037">
    <property type="protein sequence ID" value="KAK9876633.1"/>
    <property type="molecule type" value="Genomic_DNA"/>
</dbReference>
<comment type="caution">
    <text evidence="2">The sequence shown here is derived from an EMBL/GenBank/DDBJ whole genome shotgun (WGS) entry which is preliminary data.</text>
</comment>
<dbReference type="AlphaFoldDB" id="A0AAW1U7T1"/>
<evidence type="ECO:0000313" key="2">
    <source>
        <dbReference type="EMBL" id="KAK9876633.1"/>
    </source>
</evidence>
<keyword evidence="1" id="KW-0175">Coiled coil</keyword>
<gene>
    <name evidence="2" type="ORF">WA026_014012</name>
</gene>
<dbReference type="InterPro" id="IPR013083">
    <property type="entry name" value="Znf_RING/FYVE/PHD"/>
</dbReference>
<name>A0AAW1U7T1_9CUCU</name>